<sequence>MNVNGFKFALLSLVISLVGADIFAANKASGTSLRIITPQNESFTLEQSELLSHPFLSQVTIDNDRAYPEKIMHHQVIPLCKLLAPYPIQQEDLIEFIAKDNFHVYVPSAKVMNCDKKASIALLAIEPKSKWPTIQNHTGDTAGPYEVIWLNPELSYISNEYWAWSVVALKIRHNLDYHHVLAPPKTTNASINNGYKIYISHCEGCHRMNYMGKSNIGPDLNCPKNPLEYYSDAAQLRKFIRDPQSVRSLPKGRMTGSDKQSLSDNDLDDLIHFFSFMKTKKMCGQVKK</sequence>
<keyword evidence="5" id="KW-0732">Signal</keyword>
<gene>
    <name evidence="7" type="ORF">NCTC11370_01052</name>
</gene>
<dbReference type="InterPro" id="IPR009056">
    <property type="entry name" value="Cyt_c-like_dom"/>
</dbReference>
<dbReference type="GO" id="GO:0020037">
    <property type="term" value="F:heme binding"/>
    <property type="evidence" value="ECO:0007669"/>
    <property type="project" value="InterPro"/>
</dbReference>
<evidence type="ECO:0000313" key="8">
    <source>
        <dbReference type="Proteomes" id="UP000254554"/>
    </source>
</evidence>
<protein>
    <recommendedName>
        <fullName evidence="6">Cytochrome c domain-containing protein</fullName>
    </recommendedName>
</protein>
<evidence type="ECO:0000259" key="6">
    <source>
        <dbReference type="PROSITE" id="PS51007"/>
    </source>
</evidence>
<dbReference type="InterPro" id="IPR036909">
    <property type="entry name" value="Cyt_c-like_dom_sf"/>
</dbReference>
<keyword evidence="1 4" id="KW-0349">Heme</keyword>
<evidence type="ECO:0000256" key="1">
    <source>
        <dbReference type="ARBA" id="ARBA00022617"/>
    </source>
</evidence>
<feature type="signal peptide" evidence="5">
    <location>
        <begin position="1"/>
        <end position="24"/>
    </location>
</feature>
<dbReference type="GeneID" id="93292347"/>
<reference evidence="7 8" key="1">
    <citation type="submission" date="2018-06" db="EMBL/GenBank/DDBJ databases">
        <authorList>
            <consortium name="Pathogen Informatics"/>
            <person name="Doyle S."/>
        </authorList>
    </citation>
    <scope>NUCLEOTIDE SEQUENCE [LARGE SCALE GENOMIC DNA]</scope>
    <source>
        <strain evidence="7 8">NCTC11370</strain>
    </source>
</reference>
<evidence type="ECO:0000256" key="3">
    <source>
        <dbReference type="ARBA" id="ARBA00023004"/>
    </source>
</evidence>
<dbReference type="SUPFAM" id="SSF46626">
    <property type="entry name" value="Cytochrome c"/>
    <property type="match status" value="1"/>
</dbReference>
<evidence type="ECO:0000256" key="2">
    <source>
        <dbReference type="ARBA" id="ARBA00022723"/>
    </source>
</evidence>
<dbReference type="GO" id="GO:0009055">
    <property type="term" value="F:electron transfer activity"/>
    <property type="evidence" value="ECO:0007669"/>
    <property type="project" value="InterPro"/>
</dbReference>
<keyword evidence="2 4" id="KW-0479">Metal-binding</keyword>
<feature type="chain" id="PRO_5016829871" description="Cytochrome c domain-containing protein" evidence="5">
    <location>
        <begin position="25"/>
        <end position="288"/>
    </location>
</feature>
<proteinExistence type="predicted"/>
<name>A0A377G900_9GAMM</name>
<organism evidence="7 8">
    <name type="scientific">Fluoribacter dumoffii</name>
    <dbReference type="NCBI Taxonomy" id="463"/>
    <lineage>
        <taxon>Bacteria</taxon>
        <taxon>Pseudomonadati</taxon>
        <taxon>Pseudomonadota</taxon>
        <taxon>Gammaproteobacteria</taxon>
        <taxon>Legionellales</taxon>
        <taxon>Legionellaceae</taxon>
        <taxon>Fluoribacter</taxon>
    </lineage>
</organism>
<evidence type="ECO:0000256" key="4">
    <source>
        <dbReference type="PROSITE-ProRule" id="PRU00433"/>
    </source>
</evidence>
<dbReference type="Proteomes" id="UP000254554">
    <property type="component" value="Unassembled WGS sequence"/>
</dbReference>
<keyword evidence="3 4" id="KW-0408">Iron</keyword>
<dbReference type="PROSITE" id="PS51007">
    <property type="entry name" value="CYTC"/>
    <property type="match status" value="1"/>
</dbReference>
<evidence type="ECO:0000313" key="7">
    <source>
        <dbReference type="EMBL" id="STO20991.1"/>
    </source>
</evidence>
<dbReference type="Gene3D" id="1.10.760.10">
    <property type="entry name" value="Cytochrome c-like domain"/>
    <property type="match status" value="1"/>
</dbReference>
<dbReference type="GO" id="GO:0046872">
    <property type="term" value="F:metal ion binding"/>
    <property type="evidence" value="ECO:0007669"/>
    <property type="project" value="UniProtKB-KW"/>
</dbReference>
<dbReference type="OrthoDB" id="5728201at2"/>
<keyword evidence="8" id="KW-1185">Reference proteome</keyword>
<dbReference type="AlphaFoldDB" id="A0A377G900"/>
<accession>A0A377G900</accession>
<dbReference type="Pfam" id="PF00034">
    <property type="entry name" value="Cytochrom_C"/>
    <property type="match status" value="1"/>
</dbReference>
<dbReference type="RefSeq" id="WP_010653273.1">
    <property type="nucleotide sequence ID" value="NZ_JAPHOO010000001.1"/>
</dbReference>
<dbReference type="STRING" id="1094715.GCA_000236165_01369"/>
<feature type="domain" description="Cytochrome c" evidence="6">
    <location>
        <begin position="189"/>
        <end position="278"/>
    </location>
</feature>
<evidence type="ECO:0000256" key="5">
    <source>
        <dbReference type="SAM" id="SignalP"/>
    </source>
</evidence>
<dbReference type="EMBL" id="UGGT01000001">
    <property type="protein sequence ID" value="STO20991.1"/>
    <property type="molecule type" value="Genomic_DNA"/>
</dbReference>